<evidence type="ECO:0000259" key="1">
    <source>
        <dbReference type="PROSITE" id="PS50987"/>
    </source>
</evidence>
<dbReference type="AlphaFoldDB" id="A0A7J0BY73"/>
<dbReference type="InterPro" id="IPR036388">
    <property type="entry name" value="WH-like_DNA-bd_sf"/>
</dbReference>
<dbReference type="InterPro" id="IPR011991">
    <property type="entry name" value="ArsR-like_HTH"/>
</dbReference>
<dbReference type="Proteomes" id="UP000503820">
    <property type="component" value="Unassembled WGS sequence"/>
</dbReference>
<dbReference type="InterPro" id="IPR036390">
    <property type="entry name" value="WH_DNA-bd_sf"/>
</dbReference>
<dbReference type="CDD" id="cd00090">
    <property type="entry name" value="HTH_ARSR"/>
    <property type="match status" value="1"/>
</dbReference>
<sequence length="173" mass="19772">MLDKLFTSKTRIKLLLKLFLNPEVSSYLRELSSEFSLSPNALKEELDGLSQAGYLDKEKKGRNIYYKANTRHPFFPEISSIVRKHFGIDRVIEQILTHLGDVQEVYILDDYAKGVDSGIIDVLVVGNVDPNKLHGVAQPIEKKLGRKIRTMVMPTSEFNTTSLLAKRPYWKAY</sequence>
<dbReference type="Gene3D" id="1.10.10.10">
    <property type="entry name" value="Winged helix-like DNA-binding domain superfamily/Winged helix DNA-binding domain"/>
    <property type="match status" value="1"/>
</dbReference>
<organism evidence="2 3">
    <name type="scientific">Desulfovibrio psychrotolerans</name>
    <dbReference type="NCBI Taxonomy" id="415242"/>
    <lineage>
        <taxon>Bacteria</taxon>
        <taxon>Pseudomonadati</taxon>
        <taxon>Thermodesulfobacteriota</taxon>
        <taxon>Desulfovibrionia</taxon>
        <taxon>Desulfovibrionales</taxon>
        <taxon>Desulfovibrionaceae</taxon>
        <taxon>Desulfovibrio</taxon>
    </lineage>
</organism>
<keyword evidence="3" id="KW-1185">Reference proteome</keyword>
<evidence type="ECO:0000313" key="2">
    <source>
        <dbReference type="EMBL" id="GFM38121.1"/>
    </source>
</evidence>
<protein>
    <submittedName>
        <fullName evidence="2">Transcriptional regulator</fullName>
    </submittedName>
</protein>
<dbReference type="GO" id="GO:0003700">
    <property type="term" value="F:DNA-binding transcription factor activity"/>
    <property type="evidence" value="ECO:0007669"/>
    <property type="project" value="InterPro"/>
</dbReference>
<comment type="caution">
    <text evidence="2">The sequence shown here is derived from an EMBL/GenBank/DDBJ whole genome shotgun (WGS) entry which is preliminary data.</text>
</comment>
<reference evidence="2 3" key="1">
    <citation type="submission" date="2020-05" db="EMBL/GenBank/DDBJ databases">
        <title>Draft genome sequence of Desulfovibrio psychrotolerans JS1T.</title>
        <authorList>
            <person name="Ueno A."/>
            <person name="Tamazawa S."/>
            <person name="Tamamura S."/>
            <person name="Murakami T."/>
            <person name="Kiyama T."/>
            <person name="Inomata H."/>
            <person name="Amano Y."/>
            <person name="Miyakawa K."/>
            <person name="Tamaki H."/>
            <person name="Naganuma T."/>
            <person name="Kaneko K."/>
        </authorList>
    </citation>
    <scope>NUCLEOTIDE SEQUENCE [LARGE SCALE GENOMIC DNA]</scope>
    <source>
        <strain evidence="2 3">JS1</strain>
    </source>
</reference>
<gene>
    <name evidence="2" type="ORF">DSM19430T_28050</name>
</gene>
<dbReference type="EMBL" id="BLVP01000035">
    <property type="protein sequence ID" value="GFM38121.1"/>
    <property type="molecule type" value="Genomic_DNA"/>
</dbReference>
<dbReference type="SUPFAM" id="SSF46785">
    <property type="entry name" value="Winged helix' DNA-binding domain"/>
    <property type="match status" value="1"/>
</dbReference>
<dbReference type="RefSeq" id="WP_174410750.1">
    <property type="nucleotide sequence ID" value="NZ_BLVP01000035.1"/>
</dbReference>
<proteinExistence type="predicted"/>
<feature type="domain" description="HTH arsR-type" evidence="1">
    <location>
        <begin position="1"/>
        <end position="103"/>
    </location>
</feature>
<dbReference type="PROSITE" id="PS50987">
    <property type="entry name" value="HTH_ARSR_2"/>
    <property type="match status" value="1"/>
</dbReference>
<name>A0A7J0BY73_9BACT</name>
<accession>A0A7J0BY73</accession>
<evidence type="ECO:0000313" key="3">
    <source>
        <dbReference type="Proteomes" id="UP000503820"/>
    </source>
</evidence>
<dbReference type="InterPro" id="IPR001845">
    <property type="entry name" value="HTH_ArsR_DNA-bd_dom"/>
</dbReference>